<evidence type="ECO:0000313" key="5">
    <source>
        <dbReference type="Proteomes" id="UP000729402"/>
    </source>
</evidence>
<dbReference type="AlphaFoldDB" id="A0A8J5WJI0"/>
<sequence length="92" mass="10325">MRRCDTRRDISVSAMGIFPTRYLYNVLVSGRLRGLHPRLDSFLLAPSPSPSPSLVTGEEKHGYPGQACGRGEVREGDILTLLESEREARRLR</sequence>
<reference evidence="4" key="1">
    <citation type="journal article" date="2021" name="bioRxiv">
        <title>Whole Genome Assembly and Annotation of Northern Wild Rice, Zizania palustris L., Supports a Whole Genome Duplication in the Zizania Genus.</title>
        <authorList>
            <person name="Haas M."/>
            <person name="Kono T."/>
            <person name="Macchietto M."/>
            <person name="Millas R."/>
            <person name="McGilp L."/>
            <person name="Shao M."/>
            <person name="Duquette J."/>
            <person name="Hirsch C.N."/>
            <person name="Kimball J."/>
        </authorList>
    </citation>
    <scope>NUCLEOTIDE SEQUENCE</scope>
    <source>
        <tissue evidence="4">Fresh leaf tissue</tissue>
    </source>
</reference>
<proteinExistence type="predicted"/>
<dbReference type="GO" id="GO:0005840">
    <property type="term" value="C:ribosome"/>
    <property type="evidence" value="ECO:0007669"/>
    <property type="project" value="UniProtKB-KW"/>
</dbReference>
<keyword evidence="5" id="KW-1185">Reference proteome</keyword>
<reference evidence="4" key="2">
    <citation type="submission" date="2021-02" db="EMBL/GenBank/DDBJ databases">
        <authorList>
            <person name="Kimball J.A."/>
            <person name="Haas M.W."/>
            <person name="Macchietto M."/>
            <person name="Kono T."/>
            <person name="Duquette J."/>
            <person name="Shao M."/>
        </authorList>
    </citation>
    <scope>NUCLEOTIDE SEQUENCE</scope>
    <source>
        <tissue evidence="4">Fresh leaf tissue</tissue>
    </source>
</reference>
<evidence type="ECO:0000256" key="2">
    <source>
        <dbReference type="ARBA" id="ARBA00023274"/>
    </source>
</evidence>
<dbReference type="InterPro" id="IPR028626">
    <property type="entry name" value="Ribosomal_eS28_CS"/>
</dbReference>
<organism evidence="4 5">
    <name type="scientific">Zizania palustris</name>
    <name type="common">Northern wild rice</name>
    <dbReference type="NCBI Taxonomy" id="103762"/>
    <lineage>
        <taxon>Eukaryota</taxon>
        <taxon>Viridiplantae</taxon>
        <taxon>Streptophyta</taxon>
        <taxon>Embryophyta</taxon>
        <taxon>Tracheophyta</taxon>
        <taxon>Spermatophyta</taxon>
        <taxon>Magnoliopsida</taxon>
        <taxon>Liliopsida</taxon>
        <taxon>Poales</taxon>
        <taxon>Poaceae</taxon>
        <taxon>BOP clade</taxon>
        <taxon>Oryzoideae</taxon>
        <taxon>Oryzeae</taxon>
        <taxon>Zizaniinae</taxon>
        <taxon>Zizania</taxon>
    </lineage>
</organism>
<evidence type="ECO:0000256" key="1">
    <source>
        <dbReference type="ARBA" id="ARBA00022980"/>
    </source>
</evidence>
<comment type="caution">
    <text evidence="4">The sequence shown here is derived from an EMBL/GenBank/DDBJ whole genome shotgun (WGS) entry which is preliminary data.</text>
</comment>
<name>A0A8J5WJI0_ZIZPA</name>
<keyword evidence="1" id="KW-0689">Ribosomal protein</keyword>
<dbReference type="InterPro" id="IPR000289">
    <property type="entry name" value="Ribosomal_eS28"/>
</dbReference>
<protein>
    <submittedName>
        <fullName evidence="4">Uncharacterized protein</fullName>
    </submittedName>
</protein>
<feature type="region of interest" description="Disordered" evidence="3">
    <location>
        <begin position="49"/>
        <end position="69"/>
    </location>
</feature>
<dbReference type="Proteomes" id="UP000729402">
    <property type="component" value="Unassembled WGS sequence"/>
</dbReference>
<accession>A0A8J5WJI0</accession>
<evidence type="ECO:0000313" key="4">
    <source>
        <dbReference type="EMBL" id="KAG8091580.1"/>
    </source>
</evidence>
<dbReference type="EMBL" id="JAAALK010000080">
    <property type="protein sequence ID" value="KAG8091580.1"/>
    <property type="molecule type" value="Genomic_DNA"/>
</dbReference>
<dbReference type="Pfam" id="PF01200">
    <property type="entry name" value="Ribosomal_S28e"/>
    <property type="match status" value="1"/>
</dbReference>
<keyword evidence="2" id="KW-0687">Ribonucleoprotein</keyword>
<dbReference type="GO" id="GO:0003735">
    <property type="term" value="F:structural constituent of ribosome"/>
    <property type="evidence" value="ECO:0007669"/>
    <property type="project" value="InterPro"/>
</dbReference>
<dbReference type="GO" id="GO:1990904">
    <property type="term" value="C:ribonucleoprotein complex"/>
    <property type="evidence" value="ECO:0007669"/>
    <property type="project" value="UniProtKB-KW"/>
</dbReference>
<dbReference type="PROSITE" id="PS00961">
    <property type="entry name" value="RIBOSOMAL_S28E"/>
    <property type="match status" value="1"/>
</dbReference>
<gene>
    <name evidence="4" type="ORF">GUJ93_ZPchr0012g19641</name>
</gene>
<evidence type="ECO:0000256" key="3">
    <source>
        <dbReference type="SAM" id="MobiDB-lite"/>
    </source>
</evidence>
<dbReference type="GO" id="GO:0006412">
    <property type="term" value="P:translation"/>
    <property type="evidence" value="ECO:0007669"/>
    <property type="project" value="InterPro"/>
</dbReference>